<keyword evidence="5" id="KW-1185">Reference proteome</keyword>
<organism evidence="4 5">
    <name type="scientific">Luteococcus peritonei</name>
    <dbReference type="NCBI Taxonomy" id="88874"/>
    <lineage>
        <taxon>Bacteria</taxon>
        <taxon>Bacillati</taxon>
        <taxon>Actinomycetota</taxon>
        <taxon>Actinomycetes</taxon>
        <taxon>Propionibacteriales</taxon>
        <taxon>Propionibacteriaceae</taxon>
        <taxon>Luteococcus</taxon>
    </lineage>
</organism>
<reference evidence="5" key="1">
    <citation type="journal article" date="2019" name="Int. J. Syst. Evol. Microbiol.">
        <title>The Global Catalogue of Microorganisms (GCM) 10K type strain sequencing project: providing services to taxonomists for standard genome sequencing and annotation.</title>
        <authorList>
            <consortium name="The Broad Institute Genomics Platform"/>
            <consortium name="The Broad Institute Genome Sequencing Center for Infectious Disease"/>
            <person name="Wu L."/>
            <person name="Ma J."/>
        </authorList>
    </citation>
    <scope>NUCLEOTIDE SEQUENCE [LARGE SCALE GENOMIC DNA]</scope>
    <source>
        <strain evidence="5">CAIM 431</strain>
    </source>
</reference>
<comment type="caution">
    <text evidence="4">The sequence shown here is derived from an EMBL/GenBank/DDBJ whole genome shotgun (WGS) entry which is preliminary data.</text>
</comment>
<name>A0ABW4RV47_9ACTN</name>
<evidence type="ECO:0000313" key="4">
    <source>
        <dbReference type="EMBL" id="MFD1889493.1"/>
    </source>
</evidence>
<dbReference type="Proteomes" id="UP001597326">
    <property type="component" value="Unassembled WGS sequence"/>
</dbReference>
<feature type="transmembrane region" description="Helical" evidence="2">
    <location>
        <begin position="31"/>
        <end position="50"/>
    </location>
</feature>
<dbReference type="EMBL" id="JBHUFZ010000011">
    <property type="protein sequence ID" value="MFD1889493.1"/>
    <property type="molecule type" value="Genomic_DNA"/>
</dbReference>
<evidence type="ECO:0000259" key="3">
    <source>
        <dbReference type="Pfam" id="PF08666"/>
    </source>
</evidence>
<keyword evidence="2" id="KW-0472">Membrane</keyword>
<evidence type="ECO:0000256" key="1">
    <source>
        <dbReference type="SAM" id="MobiDB-lite"/>
    </source>
</evidence>
<feature type="domain" description="SAF" evidence="3">
    <location>
        <begin position="58"/>
        <end position="114"/>
    </location>
</feature>
<accession>A0ABW4RV47</accession>
<keyword evidence="2" id="KW-1133">Transmembrane helix</keyword>
<evidence type="ECO:0000256" key="2">
    <source>
        <dbReference type="SAM" id="Phobius"/>
    </source>
</evidence>
<gene>
    <name evidence="4" type="ORF">ACFSCS_04725</name>
</gene>
<feature type="compositionally biased region" description="Polar residues" evidence="1">
    <location>
        <begin position="1"/>
        <end position="11"/>
    </location>
</feature>
<dbReference type="RefSeq" id="WP_343872517.1">
    <property type="nucleotide sequence ID" value="NZ_BAAAIX010000009.1"/>
</dbReference>
<dbReference type="Pfam" id="PF08666">
    <property type="entry name" value="SAF"/>
    <property type="match status" value="1"/>
</dbReference>
<evidence type="ECO:0000313" key="5">
    <source>
        <dbReference type="Proteomes" id="UP001597326"/>
    </source>
</evidence>
<protein>
    <submittedName>
        <fullName evidence="4">SAF domain-containing protein</fullName>
    </submittedName>
</protein>
<keyword evidence="2" id="KW-0812">Transmembrane</keyword>
<feature type="region of interest" description="Disordered" evidence="1">
    <location>
        <begin position="1"/>
        <end position="23"/>
    </location>
</feature>
<sequence>MLRRSTPQKSSAAGPDEAVGPRLRARRSPRMIAAGVALACLGGLGGAMAFQEATHANQVVVVQRQVARGEVVGNGDLSVVTIGSAPGVSTLPAERLPELVGGTALVDLPEGTLVGEGAVGEPQLPAGHSEIGIKLAAGRIPNQAMPAGTPVDLVEISGEGAEFSSLVVRASVASAPQRTADGSAWVLDVRLPQAQAQRIADLAAHDRIALVRKAA</sequence>
<dbReference type="InterPro" id="IPR013974">
    <property type="entry name" value="SAF"/>
</dbReference>
<proteinExistence type="predicted"/>